<feature type="region of interest" description="Disordered" evidence="2">
    <location>
        <begin position="171"/>
        <end position="206"/>
    </location>
</feature>
<dbReference type="PANTHER" id="PTHR33936">
    <property type="entry name" value="PROTEIN CBG17840"/>
    <property type="match status" value="1"/>
</dbReference>
<evidence type="ECO:0000313" key="5">
    <source>
        <dbReference type="EMBL" id="GBM43684.1"/>
    </source>
</evidence>
<dbReference type="PANTHER" id="PTHR33936:SF25">
    <property type="entry name" value="C2H2-TYPE DOMAIN-CONTAINING PROTEIN"/>
    <property type="match status" value="1"/>
</dbReference>
<dbReference type="EMBL" id="BGPR01001037">
    <property type="protein sequence ID" value="GBM43684.1"/>
    <property type="molecule type" value="Genomic_DNA"/>
</dbReference>
<protein>
    <recommendedName>
        <fullName evidence="7">C2H2-type domain-containing protein</fullName>
    </recommendedName>
</protein>
<dbReference type="InterPro" id="IPR007527">
    <property type="entry name" value="Znf_SWIM"/>
</dbReference>
<feature type="domain" description="C2H2-type" evidence="3">
    <location>
        <begin position="8"/>
        <end position="36"/>
    </location>
</feature>
<evidence type="ECO:0008006" key="7">
    <source>
        <dbReference type="Google" id="ProtNLM"/>
    </source>
</evidence>
<keyword evidence="1" id="KW-0862">Zinc</keyword>
<evidence type="ECO:0000259" key="3">
    <source>
        <dbReference type="PROSITE" id="PS50157"/>
    </source>
</evidence>
<keyword evidence="1" id="KW-0863">Zinc-finger</keyword>
<dbReference type="Gene3D" id="3.30.160.60">
    <property type="entry name" value="Classic Zinc Finger"/>
    <property type="match status" value="1"/>
</dbReference>
<organism evidence="5 6">
    <name type="scientific">Araneus ventricosus</name>
    <name type="common">Orbweaver spider</name>
    <name type="synonym">Epeira ventricosa</name>
    <dbReference type="NCBI Taxonomy" id="182803"/>
    <lineage>
        <taxon>Eukaryota</taxon>
        <taxon>Metazoa</taxon>
        <taxon>Ecdysozoa</taxon>
        <taxon>Arthropoda</taxon>
        <taxon>Chelicerata</taxon>
        <taxon>Arachnida</taxon>
        <taxon>Araneae</taxon>
        <taxon>Araneomorphae</taxon>
        <taxon>Entelegynae</taxon>
        <taxon>Araneoidea</taxon>
        <taxon>Araneidae</taxon>
        <taxon>Araneus</taxon>
    </lineage>
</organism>
<dbReference type="InterPro" id="IPR052797">
    <property type="entry name" value="RegFact_GeneExpr_CellDeath"/>
</dbReference>
<proteinExistence type="predicted"/>
<feature type="region of interest" description="Disordered" evidence="2">
    <location>
        <begin position="711"/>
        <end position="731"/>
    </location>
</feature>
<sequence length="1243" mass="144161">MGKEKDKAVCCHCDKQFTTTSNMYQHIREVHGLEPVNFGRLKCPGCRNNFPNYESIRNHITRVHDVKCDLEEHRFPTEKDFFEWKYKVEEEKKCFYVRHSAPRISANKESVYYYICHRSGHHKSRSTGKRPTKLESNKIDAHCPSTMMVKVSKKRVYVLFCPIHYGHEASTGRERRHPKDLGSNDKKAKEDKINEGSKSSLQKTLDDVQHGTEECERIQTLIKKDVQNIKKDFSVRGSEENHESEAASIRWWVQSISQLEDNPIIFYKDQGAADMTGFLSDEDFCLIIMTKFQLKMLTDFCNPKICIDTIHGANANDYYLTTMLTVDEFDVGCPVAFCICNRTNIEVINFFFNYIRSKAGVISTNVFMSDDAPEFYNAWEVVMGPTQYQLLCPWLVDRNWRKNLSKINPRIKKITVYKTLRVLLQEPNLESFMEMEKNFVKLLEDDPDTRKFKKYYSTYYAQRVQLWAFCYRKHLGINTSIYLEAFHKVLTHVYLEGKRIKRIDKTLDALLKLSKDKIFERMCNIARKIPSSSTASVQSHLQSKSITDEMITSVIDGQEWKVKPSLETSSTYTVRKCVEPVCRSCKCSPLHPTSDVCIHEYECTCYDNVIKFNICEHIQACLRVLESKKKQPVATQCRVIVINAQALKQQNTNPNSDVEVAFNRKLMLLKELSNSVKSRNTYLQANTLLDKCVALFKDTKELNTALESNMKNQGSLEKKDKKEEKINEGSKSSLQKVLDEVQHGAEEFERIQQLTRKDILSIKKDLCLLPAEQSHENEAFSVRLWVDSMTQLAENNPIIFYKDQGAADMTGFLNEQDFCLIIMTRLQQKMLTEFCNPKICIDSTHGTNVNDYYLTTMLTVDEFDVGCPVAFCICNRTDIEVINFFFNYIRSKVGVISTNVFMSDDAPEFYNAWEVVMGPTQHYLLCTWLVDKNWRKNLAKINSRFKKITVYKTLRVLLKEPNLQSFTEMERNFVKLLEDDPDTRKFKKYYSTYYSERLQLWAFCYRKHLGIHTNIYLESFHKVLKHIYLEGKKIKRIDKTLNALMKLTKDKIFEKISNIAKKVPISLSNTNQVEVQNSLISSEMITPVNENSEWNVTATQESSFYYTVREVAEPVCSTCKCSPLYLESTCVHKYECTCYDNLINCNICEHIQACLKFKDLKAKQTSITAGAVNNAEPPKEQNSTLENPNLQKECDRKLMLLKEELSSAKISRNAYLKINSLLDRCLALCKENDEIKTVVSSLL</sequence>
<comment type="caution">
    <text evidence="5">The sequence shown here is derived from an EMBL/GenBank/DDBJ whole genome shotgun (WGS) entry which is preliminary data.</text>
</comment>
<dbReference type="SMART" id="SM00355">
    <property type="entry name" value="ZnF_C2H2"/>
    <property type="match status" value="2"/>
</dbReference>
<evidence type="ECO:0000313" key="6">
    <source>
        <dbReference type="Proteomes" id="UP000499080"/>
    </source>
</evidence>
<feature type="compositionally biased region" description="Basic and acidic residues" evidence="2">
    <location>
        <begin position="171"/>
        <end position="195"/>
    </location>
</feature>
<feature type="compositionally biased region" description="Basic and acidic residues" evidence="2">
    <location>
        <begin position="716"/>
        <end position="728"/>
    </location>
</feature>
<dbReference type="PROSITE" id="PS00028">
    <property type="entry name" value="ZINC_FINGER_C2H2_1"/>
    <property type="match status" value="2"/>
</dbReference>
<reference evidence="5 6" key="1">
    <citation type="journal article" date="2019" name="Sci. Rep.">
        <title>Orb-weaving spider Araneus ventricosus genome elucidates the spidroin gene catalogue.</title>
        <authorList>
            <person name="Kono N."/>
            <person name="Nakamura H."/>
            <person name="Ohtoshi R."/>
            <person name="Moran D.A.P."/>
            <person name="Shinohara A."/>
            <person name="Yoshida Y."/>
            <person name="Fujiwara M."/>
            <person name="Mori M."/>
            <person name="Tomita M."/>
            <person name="Arakawa K."/>
        </authorList>
    </citation>
    <scope>NUCLEOTIDE SEQUENCE [LARGE SCALE GENOMIC DNA]</scope>
</reference>
<evidence type="ECO:0000259" key="4">
    <source>
        <dbReference type="PROSITE" id="PS50966"/>
    </source>
</evidence>
<dbReference type="Proteomes" id="UP000499080">
    <property type="component" value="Unassembled WGS sequence"/>
</dbReference>
<accession>A0A4Y2FVK1</accession>
<evidence type="ECO:0000256" key="2">
    <source>
        <dbReference type="SAM" id="MobiDB-lite"/>
    </source>
</evidence>
<dbReference type="PROSITE" id="PS50157">
    <property type="entry name" value="ZINC_FINGER_C2H2_2"/>
    <property type="match status" value="1"/>
</dbReference>
<dbReference type="AlphaFoldDB" id="A0A4Y2FVK1"/>
<dbReference type="OrthoDB" id="10031901at2759"/>
<dbReference type="GO" id="GO:0008270">
    <property type="term" value="F:zinc ion binding"/>
    <property type="evidence" value="ECO:0007669"/>
    <property type="project" value="UniProtKB-KW"/>
</dbReference>
<name>A0A4Y2FVK1_ARAVE</name>
<keyword evidence="6" id="KW-1185">Reference proteome</keyword>
<feature type="domain" description="SWIM-type" evidence="4">
    <location>
        <begin position="594"/>
        <end position="626"/>
    </location>
</feature>
<evidence type="ECO:0000256" key="1">
    <source>
        <dbReference type="PROSITE-ProRule" id="PRU00042"/>
    </source>
</evidence>
<gene>
    <name evidence="5" type="ORF">AVEN_78046_1</name>
</gene>
<dbReference type="PROSITE" id="PS50966">
    <property type="entry name" value="ZF_SWIM"/>
    <property type="match status" value="1"/>
</dbReference>
<dbReference type="InterPro" id="IPR013087">
    <property type="entry name" value="Znf_C2H2_type"/>
</dbReference>
<keyword evidence="1" id="KW-0479">Metal-binding</keyword>